<feature type="compositionally biased region" description="Low complexity" evidence="1">
    <location>
        <begin position="1110"/>
        <end position="1127"/>
    </location>
</feature>
<protein>
    <recommendedName>
        <fullName evidence="5">SAP domain-containing protein</fullName>
    </recommendedName>
</protein>
<feature type="region of interest" description="Disordered" evidence="1">
    <location>
        <begin position="508"/>
        <end position="549"/>
    </location>
</feature>
<feature type="region of interest" description="Disordered" evidence="1">
    <location>
        <begin position="1139"/>
        <end position="1192"/>
    </location>
</feature>
<name>A0A818LX72_9BILA</name>
<dbReference type="EMBL" id="CAJNOO010000635">
    <property type="protein sequence ID" value="CAF0997709.1"/>
    <property type="molecule type" value="Genomic_DNA"/>
</dbReference>
<gene>
    <name evidence="3" type="ORF">OTI717_LOCUS5555</name>
    <name evidence="2" type="ORF">RFH988_LOCUS13999</name>
</gene>
<evidence type="ECO:0000313" key="2">
    <source>
        <dbReference type="EMBL" id="CAF0997709.1"/>
    </source>
</evidence>
<feature type="region of interest" description="Disordered" evidence="1">
    <location>
        <begin position="347"/>
        <end position="370"/>
    </location>
</feature>
<comment type="caution">
    <text evidence="3">The sequence shown here is derived from an EMBL/GenBank/DDBJ whole genome shotgun (WGS) entry which is preliminary data.</text>
</comment>
<feature type="region of interest" description="Disordered" evidence="1">
    <location>
        <begin position="389"/>
        <end position="424"/>
    </location>
</feature>
<dbReference type="EMBL" id="CAJOAX010000366">
    <property type="protein sequence ID" value="CAF3575942.1"/>
    <property type="molecule type" value="Genomic_DNA"/>
</dbReference>
<dbReference type="OrthoDB" id="10036402at2759"/>
<accession>A0A818LX72</accession>
<reference evidence="3" key="1">
    <citation type="submission" date="2021-02" db="EMBL/GenBank/DDBJ databases">
        <authorList>
            <person name="Nowell W R."/>
        </authorList>
    </citation>
    <scope>NUCLEOTIDE SEQUENCE</scope>
</reference>
<feature type="compositionally biased region" description="Basic residues" evidence="1">
    <location>
        <begin position="1162"/>
        <end position="1178"/>
    </location>
</feature>
<feature type="compositionally biased region" description="Polar residues" evidence="1">
    <location>
        <begin position="514"/>
        <end position="540"/>
    </location>
</feature>
<dbReference type="Proteomes" id="UP000663823">
    <property type="component" value="Unassembled WGS sequence"/>
</dbReference>
<feature type="compositionally biased region" description="Low complexity" evidence="1">
    <location>
        <begin position="1070"/>
        <end position="1084"/>
    </location>
</feature>
<feature type="compositionally biased region" description="Basic residues" evidence="1">
    <location>
        <begin position="1025"/>
        <end position="1038"/>
    </location>
</feature>
<proteinExistence type="predicted"/>
<feature type="compositionally biased region" description="Low complexity" evidence="1">
    <location>
        <begin position="1015"/>
        <end position="1024"/>
    </location>
</feature>
<feature type="compositionally biased region" description="Polar residues" evidence="1">
    <location>
        <begin position="576"/>
        <end position="587"/>
    </location>
</feature>
<feature type="region of interest" description="Disordered" evidence="1">
    <location>
        <begin position="940"/>
        <end position="1127"/>
    </location>
</feature>
<evidence type="ECO:0000313" key="4">
    <source>
        <dbReference type="Proteomes" id="UP000663823"/>
    </source>
</evidence>
<organism evidence="3 4">
    <name type="scientific">Rotaria sordida</name>
    <dbReference type="NCBI Taxonomy" id="392033"/>
    <lineage>
        <taxon>Eukaryota</taxon>
        <taxon>Metazoa</taxon>
        <taxon>Spiralia</taxon>
        <taxon>Gnathifera</taxon>
        <taxon>Rotifera</taxon>
        <taxon>Eurotatoria</taxon>
        <taxon>Bdelloidea</taxon>
        <taxon>Philodinida</taxon>
        <taxon>Philodinidae</taxon>
        <taxon>Rotaria</taxon>
    </lineage>
</organism>
<sequence>MHRVIKITANNPFGTVVAGVTNTSGSQMNQLNNPRGIFVDVNYTLYVADVEQFHDINRLFSLINIICYSKMLVHLSSTSPYVCDISLGPIEQANRMASAPTKQSLSYLEIKESFPKFRTPLKLLAPDEIPIDTNIASTIENNPSRQQSLQPIWYTEQTIVDDNNEQQRNIIKSPCHHELTRSTLPTIESNSPDIEDEIIEKEIFSNQSSLMRKSSTFTIEQQPSINIPSTLNESEKENDFNTIMTSTQEVSTNPIRHPPEPSDESFRALEHLLGLGSPNPNITMITTTQESPKSNHESLSLTMVTPTELINQTTTSLHLSYAPQGGGGSLPSSQNILLMPTIESITEPSMNSTIPPPFLVDNSDIEEPSSMTGTVINQESFENNSNITEDSFHFTDEDDEKQDTPSKEDTNTEEDSNFSFELNDFQNDSKDQINELINDEIIQPPIITVRAPTSADVAFRALIKTRTSGRLSQPIKTVSPLATTNKNNLPTCSSVPIQTSRVLRSSVSRISTTPLSENSTTEEINQSNPKTTIESISTEPKTPDDYPNGELIEVVSLPEEDEIEYDPAAGITLNLTASQDRNTLSPNSAEEADRSASSSSSSYISYQQDISTPNNPKLPVLSREYSYNTPTTRSAEHRRSMVTNRRSHNTRLIHSMIPRISEQQTTITEEEKDLSSENTSLCSYPSSSLKPMLSILSTNQTVISEGPPIILQKSLAGSASPSPMITIRKSERLSSSLINLSPRRSIHPLQSSTPSIRNKSLQIVSIDEQEQISTIVPKQFHLNLSKNDIEMFDKQQQVDIPIEIRSMSHESIQTSPERRPRLIDIGIQTTPIVSYRHFQTIEQQTTPLVKHSSSSSCQTTPVVISIQRSNTQQTSPIIETSTKLIFEEEKQHEATPIHSKAIMHLRRNVRFQFTPSTDARLAAKEKLEEDQERLKQEIPIINHNNNNTTKQILSDNEREEDTEDEIKKKRKTKKKTTISKKKKHITLRKNDDSSEETIESPIRNQPEKLIPNDDQQTTTTTTTQSKKKILKRSKRHEKKSSPIREPELIVITSSPVQTKRITRKRSNQKTTTIPTSETTSPTEPVSKRAKTTKTIENKQPARVPSPEPPSTRSRSKTPIISSNNIKSISSSESIERILPIKKTKKNSSEINPIENPPISMNNKRKNSTSTIKKSKRRLHSVEQDEGLNTADEEETIQTISHPIEIIPIDLSQEEREKIEGLTVAELKTRLITHGENIPKGIRKADLVALLIKIETNLLKERKQTETAIPVVVPANSTSRKTRRKK</sequence>
<evidence type="ECO:0000313" key="3">
    <source>
        <dbReference type="EMBL" id="CAF3575942.1"/>
    </source>
</evidence>
<feature type="compositionally biased region" description="Low complexity" evidence="1">
    <location>
        <begin position="595"/>
        <end position="611"/>
    </location>
</feature>
<evidence type="ECO:0008006" key="5">
    <source>
        <dbReference type="Google" id="ProtNLM"/>
    </source>
</evidence>
<feature type="compositionally biased region" description="Basic residues" evidence="1">
    <location>
        <begin position="968"/>
        <end position="987"/>
    </location>
</feature>
<evidence type="ECO:0000256" key="1">
    <source>
        <dbReference type="SAM" id="MobiDB-lite"/>
    </source>
</evidence>
<dbReference type="Proteomes" id="UP000663882">
    <property type="component" value="Unassembled WGS sequence"/>
</dbReference>
<feature type="region of interest" description="Disordered" evidence="1">
    <location>
        <begin position="576"/>
        <end position="621"/>
    </location>
</feature>